<dbReference type="Proteomes" id="UP000078387">
    <property type="component" value="Unassembled WGS sequence"/>
</dbReference>
<organism evidence="2 3">
    <name type="scientific">Entamoeba histolytica</name>
    <dbReference type="NCBI Taxonomy" id="5759"/>
    <lineage>
        <taxon>Eukaryota</taxon>
        <taxon>Amoebozoa</taxon>
        <taxon>Evosea</taxon>
        <taxon>Archamoebae</taxon>
        <taxon>Mastigamoebida</taxon>
        <taxon>Entamoebidae</taxon>
        <taxon>Entamoeba</taxon>
    </lineage>
</organism>
<comment type="caution">
    <text evidence="2">The sequence shown here is derived from an EMBL/GenBank/DDBJ whole genome shotgun (WGS) entry which is preliminary data.</text>
</comment>
<dbReference type="PROSITE" id="PS50222">
    <property type="entry name" value="EF_HAND_2"/>
    <property type="match status" value="1"/>
</dbReference>
<dbReference type="SUPFAM" id="SSF47473">
    <property type="entry name" value="EF-hand"/>
    <property type="match status" value="1"/>
</dbReference>
<sequence>MNYIQLFENYMNAIDKKKESKQNEKNSPTKDCSVIEKVTVEEIIPKSDTQMSNVQPEITCVKFNIQSVSVQNNTSITLSDGLTITRKRLSKSSTTNDFKKLKDREILKQSQPIDVPSIETIIIPRHKVINSLKKENEENGNAYQIKPLINEFPKLQWFFLLNCTSPKQERLTKNRLLSIGEDLNYINKKYVTIDITENKIGYIRTLLKYFFDKFDRTGAGTFLRKEDFNFFEQSASINGATSLLNTIHLFTSLEVPIDYNIFEQILFNYWSFILYDDTDDSLISLIKVIADGITDEEHGEILGIFTTDGISALIRMDINQLPIRSIFNCFHRTSVDYFTVNEFIYCSLHLKYFQTYLNEANKLFEDKEYAKMVALFNLVFNAFNIEGKGIDFSMTKTFVSKIDKNSKPFYKNLKTLFSKLDDDKDGFLSFNGFIKIFEKAMIFNFKKDVPIPHFDFKYSSIYYKQLLIDLLKEKEKAKKDRELMGVYKGHSNVSSPSLLKLTFNSGETFKLKVNNSSNLSDSVPVNLALIGSTSSSSLSEEKLVKKLSKKKKKQSCIIC</sequence>
<dbReference type="InterPro" id="IPR011992">
    <property type="entry name" value="EF-hand-dom_pair"/>
</dbReference>
<proteinExistence type="predicted"/>
<feature type="domain" description="EF-hand" evidence="1">
    <location>
        <begin position="408"/>
        <end position="443"/>
    </location>
</feature>
<dbReference type="GO" id="GO:0005509">
    <property type="term" value="F:calcium ion binding"/>
    <property type="evidence" value="ECO:0007669"/>
    <property type="project" value="InterPro"/>
</dbReference>
<name>A0A5K1VDG5_ENTHI</name>
<gene>
    <name evidence="2" type="ORF">CL6EHI_180810</name>
</gene>
<protein>
    <recommendedName>
        <fullName evidence="1">EF-hand domain-containing protein</fullName>
    </recommendedName>
</protein>
<dbReference type="EMBL" id="BDEQ01000001">
    <property type="protein sequence ID" value="GAT98614.1"/>
    <property type="molecule type" value="Genomic_DNA"/>
</dbReference>
<dbReference type="VEuPathDB" id="AmoebaDB:KM1_098140"/>
<dbReference type="VEuPathDB" id="AmoebaDB:EHI7A_051070"/>
<accession>A0A5K1VDG5</accession>
<dbReference type="VEuPathDB" id="AmoebaDB:EHI_180810"/>
<evidence type="ECO:0000313" key="3">
    <source>
        <dbReference type="Proteomes" id="UP000078387"/>
    </source>
</evidence>
<dbReference type="InterPro" id="IPR002048">
    <property type="entry name" value="EF_hand_dom"/>
</dbReference>
<reference evidence="2 3" key="1">
    <citation type="submission" date="2016-05" db="EMBL/GenBank/DDBJ databases">
        <title>First whole genome sequencing of Entamoeba histolytica HM1:IMSS-clone-6.</title>
        <authorList>
            <person name="Mukherjee Avik.K."/>
            <person name="Izumyama S."/>
            <person name="Nakada-Tsukui K."/>
            <person name="Nozaki T."/>
        </authorList>
    </citation>
    <scope>NUCLEOTIDE SEQUENCE [LARGE SCALE GENOMIC DNA]</scope>
    <source>
        <strain evidence="2 3">HM1:IMSS clone 6</strain>
    </source>
</reference>
<dbReference type="OMA" id="TENKMGY"/>
<evidence type="ECO:0000259" key="1">
    <source>
        <dbReference type="PROSITE" id="PS50222"/>
    </source>
</evidence>
<evidence type="ECO:0000313" key="2">
    <source>
        <dbReference type="EMBL" id="GAT98614.1"/>
    </source>
</evidence>
<dbReference type="VEuPathDB" id="AmoebaDB:EHI8A_038640"/>
<dbReference type="AlphaFoldDB" id="A0A5K1VDG5"/>